<keyword evidence="3" id="KW-1185">Reference proteome</keyword>
<protein>
    <submittedName>
        <fullName evidence="2">Uncharacterized protein</fullName>
    </submittedName>
</protein>
<name>A0A9P9DM01_9PLEO</name>
<proteinExistence type="predicted"/>
<evidence type="ECO:0000313" key="3">
    <source>
        <dbReference type="Proteomes" id="UP000700596"/>
    </source>
</evidence>
<evidence type="ECO:0000313" key="2">
    <source>
        <dbReference type="EMBL" id="KAH7121016.1"/>
    </source>
</evidence>
<dbReference type="EMBL" id="JAGMWT010000010">
    <property type="protein sequence ID" value="KAH7121016.1"/>
    <property type="molecule type" value="Genomic_DNA"/>
</dbReference>
<feature type="coiled-coil region" evidence="1">
    <location>
        <begin position="473"/>
        <end position="500"/>
    </location>
</feature>
<dbReference type="Proteomes" id="UP000700596">
    <property type="component" value="Unassembled WGS sequence"/>
</dbReference>
<keyword evidence="1" id="KW-0175">Coiled coil</keyword>
<dbReference type="AlphaFoldDB" id="A0A9P9DM01"/>
<accession>A0A9P9DM01</accession>
<gene>
    <name evidence="2" type="ORF">B0J11DRAFT_533181</name>
</gene>
<dbReference type="OrthoDB" id="5314201at2759"/>
<feature type="coiled-coil region" evidence="1">
    <location>
        <begin position="254"/>
        <end position="281"/>
    </location>
</feature>
<comment type="caution">
    <text evidence="2">The sequence shown here is derived from an EMBL/GenBank/DDBJ whole genome shotgun (WGS) entry which is preliminary data.</text>
</comment>
<sequence>MAEEAAAHHLLNVLEERELDVDLDKILAAFEDEGTKKEAAAWVDEYLNEETLLTKEELHVYQNLKKRGLLHQFENDEEPVRPLMDHEIASAIEALKSSTAAIEEQSKVLETQREALMALKALEKPNLNVEHVRNEKRRREHQEKTRLDIAIEDVSTSINDQLADTQREIDVEKSTLKDYIRERLASDDKILTALPGIVSKIVSEPEVDEDENSIDQWCKAIVSYRTAEVKAKVDATYLTSLANHSPGDLPDVSDEELSERKQALQAELETLHSEIASVAEMVVEHELRKPTTELRERESRERTQSRKAWSNYVLSTLEYMSKRLDTVGSHTKNVDEFQQALVHIQATALQRMPDPVPEVPSPNRKRTISAPKSAFSPAFKFKPTKSLDLPPGLQDALRHVGVSFNQETVNALCESLVHVSLDREKKLEEQYVSASASTQERLAGQLGKRDAETTSILNALYSQSKFKQVSLVDDRLESELNRVEGELDVADRKLLEAETEALSLSDPKVREFVERYG</sequence>
<evidence type="ECO:0000256" key="1">
    <source>
        <dbReference type="SAM" id="Coils"/>
    </source>
</evidence>
<reference evidence="2" key="1">
    <citation type="journal article" date="2021" name="Nat. Commun.">
        <title>Genetic determinants of endophytism in the Arabidopsis root mycobiome.</title>
        <authorList>
            <person name="Mesny F."/>
            <person name="Miyauchi S."/>
            <person name="Thiergart T."/>
            <person name="Pickel B."/>
            <person name="Atanasova L."/>
            <person name="Karlsson M."/>
            <person name="Huettel B."/>
            <person name="Barry K.W."/>
            <person name="Haridas S."/>
            <person name="Chen C."/>
            <person name="Bauer D."/>
            <person name="Andreopoulos W."/>
            <person name="Pangilinan J."/>
            <person name="LaButti K."/>
            <person name="Riley R."/>
            <person name="Lipzen A."/>
            <person name="Clum A."/>
            <person name="Drula E."/>
            <person name="Henrissat B."/>
            <person name="Kohler A."/>
            <person name="Grigoriev I.V."/>
            <person name="Martin F.M."/>
            <person name="Hacquard S."/>
        </authorList>
    </citation>
    <scope>NUCLEOTIDE SEQUENCE</scope>
    <source>
        <strain evidence="2">MPI-CAGE-CH-0243</strain>
    </source>
</reference>
<organism evidence="2 3">
    <name type="scientific">Dendryphion nanum</name>
    <dbReference type="NCBI Taxonomy" id="256645"/>
    <lineage>
        <taxon>Eukaryota</taxon>
        <taxon>Fungi</taxon>
        <taxon>Dikarya</taxon>
        <taxon>Ascomycota</taxon>
        <taxon>Pezizomycotina</taxon>
        <taxon>Dothideomycetes</taxon>
        <taxon>Pleosporomycetidae</taxon>
        <taxon>Pleosporales</taxon>
        <taxon>Torulaceae</taxon>
        <taxon>Dendryphion</taxon>
    </lineage>
</organism>